<organism evidence="2 3">
    <name type="scientific">Grifola frondosa</name>
    <name type="common">Maitake</name>
    <name type="synonym">Polyporus frondosus</name>
    <dbReference type="NCBI Taxonomy" id="5627"/>
    <lineage>
        <taxon>Eukaryota</taxon>
        <taxon>Fungi</taxon>
        <taxon>Dikarya</taxon>
        <taxon>Basidiomycota</taxon>
        <taxon>Agaricomycotina</taxon>
        <taxon>Agaricomycetes</taxon>
        <taxon>Polyporales</taxon>
        <taxon>Grifolaceae</taxon>
        <taxon>Grifola</taxon>
    </lineage>
</organism>
<dbReference type="EMBL" id="LUGG01000004">
    <property type="protein sequence ID" value="OBZ75441.1"/>
    <property type="molecule type" value="Genomic_DNA"/>
</dbReference>
<evidence type="ECO:0000313" key="2">
    <source>
        <dbReference type="EMBL" id="OBZ75441.1"/>
    </source>
</evidence>
<name>A0A1C7MET6_GRIFR</name>
<sequence length="138" mass="15700">MSALSYPTSTLHQSQSPSQHATQLTPFFSDPSAGPIRSPRKKARSSIDCLFIPSPSKRRSRTQERNNPVSPGKLGFGRMSLGSPETRTPHRTSSHCYPRRDPRHRLGRRYQASIRAEDDRAVPKKVARPRYRNTFQTQ</sequence>
<evidence type="ECO:0000313" key="3">
    <source>
        <dbReference type="Proteomes" id="UP000092993"/>
    </source>
</evidence>
<protein>
    <submittedName>
        <fullName evidence="2">Uncharacterized protein</fullName>
    </submittedName>
</protein>
<dbReference type="Proteomes" id="UP000092993">
    <property type="component" value="Unassembled WGS sequence"/>
</dbReference>
<feature type="region of interest" description="Disordered" evidence="1">
    <location>
        <begin position="1"/>
        <end position="138"/>
    </location>
</feature>
<reference evidence="2 3" key="1">
    <citation type="submission" date="2016-03" db="EMBL/GenBank/DDBJ databases">
        <title>Whole genome sequencing of Grifola frondosa 9006-11.</title>
        <authorList>
            <person name="Min B."/>
            <person name="Park H."/>
            <person name="Kim J.-G."/>
            <person name="Cho H."/>
            <person name="Oh Y.-L."/>
            <person name="Kong W.-S."/>
            <person name="Choi I.-G."/>
        </authorList>
    </citation>
    <scope>NUCLEOTIDE SEQUENCE [LARGE SCALE GENOMIC DNA]</scope>
    <source>
        <strain evidence="2 3">9006-11</strain>
    </source>
</reference>
<feature type="compositionally biased region" description="Polar residues" evidence="1">
    <location>
        <begin position="1"/>
        <end position="26"/>
    </location>
</feature>
<proteinExistence type="predicted"/>
<evidence type="ECO:0000256" key="1">
    <source>
        <dbReference type="SAM" id="MobiDB-lite"/>
    </source>
</evidence>
<dbReference type="AlphaFoldDB" id="A0A1C7MET6"/>
<gene>
    <name evidence="2" type="ORF">A0H81_04905</name>
</gene>
<keyword evidence="3" id="KW-1185">Reference proteome</keyword>
<accession>A0A1C7MET6</accession>
<comment type="caution">
    <text evidence="2">The sequence shown here is derived from an EMBL/GenBank/DDBJ whole genome shotgun (WGS) entry which is preliminary data.</text>
</comment>